<proteinExistence type="inferred from homology"/>
<evidence type="ECO:0000313" key="5">
    <source>
        <dbReference type="EMBL" id="KKS33245.1"/>
    </source>
</evidence>
<dbReference type="GO" id="GO:0006457">
    <property type="term" value="P:protein folding"/>
    <property type="evidence" value="ECO:0007669"/>
    <property type="project" value="InterPro"/>
</dbReference>
<evidence type="ECO:0000256" key="2">
    <source>
        <dbReference type="ARBA" id="ARBA00023186"/>
    </source>
</evidence>
<comment type="similarity">
    <text evidence="1 3 4">Belongs to the GrpE family.</text>
</comment>
<keyword evidence="3" id="KW-0346">Stress response</keyword>
<evidence type="ECO:0000256" key="4">
    <source>
        <dbReference type="RuleBase" id="RU004478"/>
    </source>
</evidence>
<dbReference type="AlphaFoldDB" id="A0A0G0Y961"/>
<dbReference type="InterPro" id="IPR013805">
    <property type="entry name" value="GrpE_CC"/>
</dbReference>
<dbReference type="Gene3D" id="2.30.22.10">
    <property type="entry name" value="Head domain of nucleotide exchange factor GrpE"/>
    <property type="match status" value="1"/>
</dbReference>
<reference evidence="5 6" key="1">
    <citation type="journal article" date="2015" name="Nature">
        <title>rRNA introns, odd ribosomes, and small enigmatic genomes across a large radiation of phyla.</title>
        <authorList>
            <person name="Brown C.T."/>
            <person name="Hug L.A."/>
            <person name="Thomas B.C."/>
            <person name="Sharon I."/>
            <person name="Castelle C.J."/>
            <person name="Singh A."/>
            <person name="Wilkins M.J."/>
            <person name="Williams K.H."/>
            <person name="Banfield J.F."/>
        </authorList>
    </citation>
    <scope>NUCLEOTIDE SEQUENCE [LARGE SCALE GENOMIC DNA]</scope>
</reference>
<dbReference type="GO" id="GO:0051082">
    <property type="term" value="F:unfolded protein binding"/>
    <property type="evidence" value="ECO:0007669"/>
    <property type="project" value="TreeGrafter"/>
</dbReference>
<dbReference type="InterPro" id="IPR000740">
    <property type="entry name" value="GrpE"/>
</dbReference>
<comment type="subcellular location">
    <subcellularLocation>
        <location evidence="3">Cytoplasm</location>
    </subcellularLocation>
</comment>
<dbReference type="GO" id="GO:0005737">
    <property type="term" value="C:cytoplasm"/>
    <property type="evidence" value="ECO:0007669"/>
    <property type="project" value="UniProtKB-SubCell"/>
</dbReference>
<dbReference type="PANTHER" id="PTHR21237:SF23">
    <property type="entry name" value="GRPE PROTEIN HOMOLOG, MITOCHONDRIAL"/>
    <property type="match status" value="1"/>
</dbReference>
<gene>
    <name evidence="3" type="primary">grpE</name>
    <name evidence="5" type="ORF">UU93_C0001G0076</name>
</gene>
<dbReference type="EMBL" id="LCCN01000001">
    <property type="protein sequence ID" value="KKS33245.1"/>
    <property type="molecule type" value="Genomic_DNA"/>
</dbReference>
<dbReference type="Proteomes" id="UP000034160">
    <property type="component" value="Unassembled WGS sequence"/>
</dbReference>
<accession>A0A0G0Y961</accession>
<comment type="function">
    <text evidence="3">Participates actively in the response to hyperosmotic and heat shock by preventing the aggregation of stress-denatured proteins, in association with DnaK and GrpE. It is the nucleotide exchange factor for DnaK and may function as a thermosensor. Unfolded proteins bind initially to DnaJ; upon interaction with the DnaJ-bound protein, DnaK hydrolyzes its bound ATP, resulting in the formation of a stable complex. GrpE releases ADP from DnaK; ATP binding to DnaK triggers the release of the substrate protein, thus completing the reaction cycle. Several rounds of ATP-dependent interactions between DnaJ, DnaK and GrpE are required for fully efficient folding.</text>
</comment>
<evidence type="ECO:0000313" key="6">
    <source>
        <dbReference type="Proteomes" id="UP000034160"/>
    </source>
</evidence>
<comment type="subunit">
    <text evidence="3">Homodimer.</text>
</comment>
<dbReference type="CDD" id="cd00446">
    <property type="entry name" value="GrpE"/>
    <property type="match status" value="1"/>
</dbReference>
<protein>
    <recommendedName>
        <fullName evidence="3">Protein GrpE</fullName>
    </recommendedName>
    <alternativeName>
        <fullName evidence="3">HSP-70 cofactor</fullName>
    </alternativeName>
</protein>
<keyword evidence="2 3" id="KW-0143">Chaperone</keyword>
<keyword evidence="3" id="KW-0963">Cytoplasm</keyword>
<dbReference type="STRING" id="1618356.UU93_C0001G0076"/>
<dbReference type="Pfam" id="PF01025">
    <property type="entry name" value="GrpE"/>
    <property type="match status" value="1"/>
</dbReference>
<dbReference type="SUPFAM" id="SSF51064">
    <property type="entry name" value="Head domain of nucleotide exchange factor GrpE"/>
    <property type="match status" value="1"/>
</dbReference>
<comment type="caution">
    <text evidence="5">The sequence shown here is derived from an EMBL/GenBank/DDBJ whole genome shotgun (WGS) entry which is preliminary data.</text>
</comment>
<evidence type="ECO:0000256" key="3">
    <source>
        <dbReference type="HAMAP-Rule" id="MF_01151"/>
    </source>
</evidence>
<dbReference type="GO" id="GO:0000774">
    <property type="term" value="F:adenyl-nucleotide exchange factor activity"/>
    <property type="evidence" value="ECO:0007669"/>
    <property type="project" value="InterPro"/>
</dbReference>
<name>A0A0G0Y961_9BACT</name>
<dbReference type="PRINTS" id="PR00773">
    <property type="entry name" value="GRPEPROTEIN"/>
</dbReference>
<dbReference type="HAMAP" id="MF_01151">
    <property type="entry name" value="GrpE"/>
    <property type="match status" value="1"/>
</dbReference>
<evidence type="ECO:0000256" key="1">
    <source>
        <dbReference type="ARBA" id="ARBA00009054"/>
    </source>
</evidence>
<dbReference type="GO" id="GO:0051087">
    <property type="term" value="F:protein-folding chaperone binding"/>
    <property type="evidence" value="ECO:0007669"/>
    <property type="project" value="InterPro"/>
</dbReference>
<dbReference type="SUPFAM" id="SSF58014">
    <property type="entry name" value="Coiled-coil domain of nucleotide exchange factor GrpE"/>
    <property type="match status" value="1"/>
</dbReference>
<dbReference type="InterPro" id="IPR009012">
    <property type="entry name" value="GrpE_head"/>
</dbReference>
<sequence length="142" mass="16014">MKIKKTNTPDQIQVLTNNWKRALADYQNLVKRVEVDKREFIKFAQMSLISKLLPSLDILEMSANHSEDPGVKMAVKQFQAVLTDEGLEEITPKTGEMFDHTTHDCSEVIPGEPDNTIAEVVTKGYKIGDAVIRPAKVKVYKI</sequence>
<dbReference type="Gene3D" id="3.90.20.20">
    <property type="match status" value="1"/>
</dbReference>
<dbReference type="PANTHER" id="PTHR21237">
    <property type="entry name" value="GRPE PROTEIN"/>
    <property type="match status" value="1"/>
</dbReference>
<dbReference type="GO" id="GO:0042803">
    <property type="term" value="F:protein homodimerization activity"/>
    <property type="evidence" value="ECO:0007669"/>
    <property type="project" value="InterPro"/>
</dbReference>
<organism evidence="5 6">
    <name type="scientific">Candidatus Amesbacteria bacterium GW2011_GWA2_42_12</name>
    <dbReference type="NCBI Taxonomy" id="1618356"/>
    <lineage>
        <taxon>Bacteria</taxon>
        <taxon>Candidatus Amesiibacteriota</taxon>
    </lineage>
</organism>